<proteinExistence type="predicted"/>
<dbReference type="Proteomes" id="UP000582213">
    <property type="component" value="Unassembled WGS sequence"/>
</dbReference>
<dbReference type="RefSeq" id="WP_156015125.1">
    <property type="nucleotide sequence ID" value="NZ_CP045484.1"/>
</dbReference>
<sequence>MERESASPDTYVFVPLVNNIKYEYSNSSFAVSKDDTILTINNLNKGKHISTIDEKSRNDKKYVEIHNILVLTGYAIDENSLSLVTTLDPCDYVRGILINGEIQQQPQQQLFTITLSKDEVMNKLYFIRKSEVNFQNDIEISIMVKTVKVGKTKYNSLKIEDDKIMGIVNLYGISDMNAIDDLKRN</sequence>
<dbReference type="Gene3D" id="2.60.120.1670">
    <property type="match status" value="1"/>
</dbReference>
<dbReference type="InterPro" id="IPR053743">
    <property type="entry name" value="CRISPR_Cmr7_comp"/>
</dbReference>
<accession>A0A650CJ01</accession>
<evidence type="ECO:0000313" key="1">
    <source>
        <dbReference type="EMBL" id="MBB5253316.1"/>
    </source>
</evidence>
<evidence type="ECO:0000313" key="3">
    <source>
        <dbReference type="Proteomes" id="UP000427373"/>
    </source>
</evidence>
<dbReference type="OrthoDB" id="385598at2157"/>
<dbReference type="GeneID" id="42801777"/>
<protein>
    <submittedName>
        <fullName evidence="2">Uncharacterized protein</fullName>
    </submittedName>
</protein>
<dbReference type="GO" id="GO:0051607">
    <property type="term" value="P:defense response to virus"/>
    <property type="evidence" value="ECO:0007669"/>
    <property type="project" value="InterPro"/>
</dbReference>
<name>A0A650CJ01_SULOH</name>
<dbReference type="Proteomes" id="UP000427373">
    <property type="component" value="Chromosome"/>
</dbReference>
<dbReference type="Pfam" id="PF19021">
    <property type="entry name" value="Cmr7A"/>
    <property type="match status" value="1"/>
</dbReference>
<reference evidence="2 3" key="1">
    <citation type="submission" date="2019-10" db="EMBL/GenBank/DDBJ databases">
        <title>Genome Sequences from Six Type Strain Members of the Archaeal Family Sulfolobaceae: Acidianus ambivalens, Acidianus infernus, Metallosphaera prunae, Stygiolobus azoricus, Sulfolobus metallicus, and Sulfurisphaera ohwakuensis.</title>
        <authorList>
            <person name="Counts J.A."/>
            <person name="Kelly R.M."/>
        </authorList>
    </citation>
    <scope>NUCLEOTIDE SEQUENCE [LARGE SCALE GENOMIC DNA]</scope>
    <source>
        <strain evidence="2 3">TA-1</strain>
    </source>
</reference>
<organism evidence="2 3">
    <name type="scientific">Sulfurisphaera ohwakuensis</name>
    <dbReference type="NCBI Taxonomy" id="69656"/>
    <lineage>
        <taxon>Archaea</taxon>
        <taxon>Thermoproteota</taxon>
        <taxon>Thermoprotei</taxon>
        <taxon>Sulfolobales</taxon>
        <taxon>Sulfolobaceae</taxon>
        <taxon>Sulfurisphaera</taxon>
    </lineage>
</organism>
<dbReference type="EMBL" id="JACHFY010000004">
    <property type="protein sequence ID" value="MBB5253316.1"/>
    <property type="molecule type" value="Genomic_DNA"/>
</dbReference>
<dbReference type="InterPro" id="IPR043959">
    <property type="entry name" value="Cmr7A"/>
</dbReference>
<dbReference type="AlphaFoldDB" id="A0A650CJ01"/>
<dbReference type="GO" id="GO:0099048">
    <property type="term" value="P:CRISPR-cas system"/>
    <property type="evidence" value="ECO:0007669"/>
    <property type="project" value="InterPro"/>
</dbReference>
<dbReference type="EMBL" id="CP045484">
    <property type="protein sequence ID" value="QGR17645.1"/>
    <property type="molecule type" value="Genomic_DNA"/>
</dbReference>
<evidence type="ECO:0000313" key="2">
    <source>
        <dbReference type="EMBL" id="QGR17645.1"/>
    </source>
</evidence>
<reference evidence="1 4" key="2">
    <citation type="submission" date="2020-08" db="EMBL/GenBank/DDBJ databases">
        <title>Genomic Encyclopedia of Type Strains, Phase IV (KMG-IV): sequencing the most valuable type-strain genomes for metagenomic binning, comparative biology and taxonomic classification.</title>
        <authorList>
            <person name="Goeker M."/>
        </authorList>
    </citation>
    <scope>NUCLEOTIDE SEQUENCE [LARGE SCALE GENOMIC DNA]</scope>
    <source>
        <strain evidence="1 4">DSM 12421</strain>
    </source>
</reference>
<evidence type="ECO:0000313" key="4">
    <source>
        <dbReference type="Proteomes" id="UP000582213"/>
    </source>
</evidence>
<keyword evidence="3" id="KW-1185">Reference proteome</keyword>
<dbReference type="KEGG" id="soh:D1869_11000"/>
<gene>
    <name evidence="2" type="ORF">D1869_11000</name>
    <name evidence="1" type="ORF">HNQ62_001077</name>
</gene>